<keyword evidence="3" id="KW-1185">Reference proteome</keyword>
<dbReference type="Proteomes" id="UP001189429">
    <property type="component" value="Unassembled WGS sequence"/>
</dbReference>
<feature type="compositionally biased region" description="Basic and acidic residues" evidence="1">
    <location>
        <begin position="201"/>
        <end position="210"/>
    </location>
</feature>
<evidence type="ECO:0000256" key="1">
    <source>
        <dbReference type="SAM" id="MobiDB-lite"/>
    </source>
</evidence>
<dbReference type="EMBL" id="CAUYUJ010020034">
    <property type="protein sequence ID" value="CAK0895412.1"/>
    <property type="molecule type" value="Genomic_DNA"/>
</dbReference>
<feature type="region of interest" description="Disordered" evidence="1">
    <location>
        <begin position="85"/>
        <end position="127"/>
    </location>
</feature>
<name>A0ABN9X7I8_9DINO</name>
<evidence type="ECO:0000313" key="2">
    <source>
        <dbReference type="EMBL" id="CAK0895412.1"/>
    </source>
</evidence>
<feature type="compositionally biased region" description="Low complexity" evidence="1">
    <location>
        <begin position="85"/>
        <end position="106"/>
    </location>
</feature>
<feature type="compositionally biased region" description="Gly residues" evidence="1">
    <location>
        <begin position="215"/>
        <end position="227"/>
    </location>
</feature>
<feature type="region of interest" description="Disordered" evidence="1">
    <location>
        <begin position="185"/>
        <end position="244"/>
    </location>
</feature>
<comment type="caution">
    <text evidence="2">The sequence shown here is derived from an EMBL/GenBank/DDBJ whole genome shotgun (WGS) entry which is preliminary data.</text>
</comment>
<proteinExistence type="predicted"/>
<sequence length="244" mass="25146">MELSPERRANSSEKVCSRLARSSGGPAPRGSNRAPAAWSGGFLPAIFHDVDPQRSGPIPPDRLFAPRGLGLSRSSISVHGAACAGPAAPGAPSRGAPASARAHPACLGEGRRPRAAPRRQAESSDAPDWKISALSTGWPSIIASTGAMLRPRHAGTRHSSAEAIELLTELGRLDTCREATGFGGPALLRIRPPPQSSASTLHHELGDRRASRWGGSCGSRPGGGGTGPLKTGAPRRDNGAVPLQ</sequence>
<feature type="region of interest" description="Disordered" evidence="1">
    <location>
        <begin position="1"/>
        <end position="38"/>
    </location>
</feature>
<protein>
    <submittedName>
        <fullName evidence="2">Uncharacterized protein</fullName>
    </submittedName>
</protein>
<feature type="compositionally biased region" description="Basic and acidic residues" evidence="1">
    <location>
        <begin position="1"/>
        <end position="11"/>
    </location>
</feature>
<organism evidence="2 3">
    <name type="scientific">Prorocentrum cordatum</name>
    <dbReference type="NCBI Taxonomy" id="2364126"/>
    <lineage>
        <taxon>Eukaryota</taxon>
        <taxon>Sar</taxon>
        <taxon>Alveolata</taxon>
        <taxon>Dinophyceae</taxon>
        <taxon>Prorocentrales</taxon>
        <taxon>Prorocentraceae</taxon>
        <taxon>Prorocentrum</taxon>
    </lineage>
</organism>
<accession>A0ABN9X7I8</accession>
<reference evidence="2" key="1">
    <citation type="submission" date="2023-10" db="EMBL/GenBank/DDBJ databases">
        <authorList>
            <person name="Chen Y."/>
            <person name="Shah S."/>
            <person name="Dougan E. K."/>
            <person name="Thang M."/>
            <person name="Chan C."/>
        </authorList>
    </citation>
    <scope>NUCLEOTIDE SEQUENCE [LARGE SCALE GENOMIC DNA]</scope>
</reference>
<evidence type="ECO:0000313" key="3">
    <source>
        <dbReference type="Proteomes" id="UP001189429"/>
    </source>
</evidence>
<gene>
    <name evidence="2" type="ORF">PCOR1329_LOCUS74163</name>
</gene>